<evidence type="ECO:0000313" key="2">
    <source>
        <dbReference type="EMBL" id="VCW76137.1"/>
    </source>
</evidence>
<gene>
    <name evidence="2" type="ORF">BN2614_LOCUS1</name>
</gene>
<sequence>MPSQSVAWTTLGPSTGSLRTMGTSGAWRSSWRTWWRLSSPGVGARSRERTCGLQRRLRAWPMPDKPGHPGDLASSGTGPPRLFRRRPKGKEGPPGANPAALSGRPQPRAPQPNKPSWSTLGRAWLSLPGASTAAQGPDGRGRCGPRSGSHLGGRVLQSPAWAMWEAGLLAREAGLGSEGLVFRHGPTRGSRCYATSKCPEGLGTAVLEIHRLPGTVAWPWAGHVTGSSLCVHMVGFGRDLFY</sequence>
<dbReference type="Proteomes" id="UP000269945">
    <property type="component" value="Unassembled WGS sequence"/>
</dbReference>
<dbReference type="AlphaFoldDB" id="A0A9X9PXF2"/>
<keyword evidence="3" id="KW-1185">Reference proteome</keyword>
<accession>A0A9X9PXF2</accession>
<feature type="region of interest" description="Disordered" evidence="1">
    <location>
        <begin position="1"/>
        <end position="23"/>
    </location>
</feature>
<evidence type="ECO:0000256" key="1">
    <source>
        <dbReference type="SAM" id="MobiDB-lite"/>
    </source>
</evidence>
<dbReference type="EMBL" id="CYRY02006906">
    <property type="protein sequence ID" value="VCW76137.1"/>
    <property type="molecule type" value="Genomic_DNA"/>
</dbReference>
<evidence type="ECO:0000313" key="3">
    <source>
        <dbReference type="Proteomes" id="UP000269945"/>
    </source>
</evidence>
<proteinExistence type="predicted"/>
<feature type="region of interest" description="Disordered" evidence="1">
    <location>
        <begin position="56"/>
        <end position="150"/>
    </location>
</feature>
<name>A0A9X9PXF2_GULGU</name>
<feature type="non-terminal residue" evidence="2">
    <location>
        <position position="242"/>
    </location>
</feature>
<comment type="caution">
    <text evidence="2">The sequence shown here is derived from an EMBL/GenBank/DDBJ whole genome shotgun (WGS) entry which is preliminary data.</text>
</comment>
<reference evidence="2 3" key="1">
    <citation type="submission" date="2018-10" db="EMBL/GenBank/DDBJ databases">
        <authorList>
            <person name="Ekblom R."/>
            <person name="Jareborg N."/>
        </authorList>
    </citation>
    <scope>NUCLEOTIDE SEQUENCE [LARGE SCALE GENOMIC DNA]</scope>
    <source>
        <tissue evidence="2">Muscle</tissue>
    </source>
</reference>
<protein>
    <submittedName>
        <fullName evidence="2">Uncharacterized protein</fullName>
    </submittedName>
</protein>
<organism evidence="2 3">
    <name type="scientific">Gulo gulo</name>
    <name type="common">Wolverine</name>
    <name type="synonym">Gluton</name>
    <dbReference type="NCBI Taxonomy" id="48420"/>
    <lineage>
        <taxon>Eukaryota</taxon>
        <taxon>Metazoa</taxon>
        <taxon>Chordata</taxon>
        <taxon>Craniata</taxon>
        <taxon>Vertebrata</taxon>
        <taxon>Euteleostomi</taxon>
        <taxon>Mammalia</taxon>
        <taxon>Eutheria</taxon>
        <taxon>Laurasiatheria</taxon>
        <taxon>Carnivora</taxon>
        <taxon>Caniformia</taxon>
        <taxon>Musteloidea</taxon>
        <taxon>Mustelidae</taxon>
        <taxon>Guloninae</taxon>
        <taxon>Gulo</taxon>
    </lineage>
</organism>